<dbReference type="EMBL" id="JBHFFA010000002">
    <property type="protein sequence ID" value="KAL2642799.1"/>
    <property type="molecule type" value="Genomic_DNA"/>
</dbReference>
<evidence type="ECO:0000313" key="1">
    <source>
        <dbReference type="EMBL" id="KAL2642799.1"/>
    </source>
</evidence>
<accession>A0ABD1Z7B9</accession>
<keyword evidence="2" id="KW-1185">Reference proteome</keyword>
<dbReference type="AlphaFoldDB" id="A0ABD1Z7B9"/>
<evidence type="ECO:0000313" key="2">
    <source>
        <dbReference type="Proteomes" id="UP001605036"/>
    </source>
</evidence>
<name>A0ABD1Z7B9_9MARC</name>
<gene>
    <name evidence="1" type="ORF">R1flu_010386</name>
</gene>
<reference evidence="1 2" key="1">
    <citation type="submission" date="2024-09" db="EMBL/GenBank/DDBJ databases">
        <title>Chromosome-scale assembly of Riccia fluitans.</title>
        <authorList>
            <person name="Paukszto L."/>
            <person name="Sawicki J."/>
            <person name="Karawczyk K."/>
            <person name="Piernik-Szablinska J."/>
            <person name="Szczecinska M."/>
            <person name="Mazdziarz M."/>
        </authorList>
    </citation>
    <scope>NUCLEOTIDE SEQUENCE [LARGE SCALE GENOMIC DNA]</scope>
    <source>
        <strain evidence="1">Rf_01</strain>
        <tissue evidence="1">Aerial parts of the thallus</tissue>
    </source>
</reference>
<proteinExistence type="predicted"/>
<protein>
    <submittedName>
        <fullName evidence="1">Uncharacterized protein</fullName>
    </submittedName>
</protein>
<comment type="caution">
    <text evidence="1">The sequence shown here is derived from an EMBL/GenBank/DDBJ whole genome shotgun (WGS) entry which is preliminary data.</text>
</comment>
<dbReference type="Proteomes" id="UP001605036">
    <property type="component" value="Unassembled WGS sequence"/>
</dbReference>
<organism evidence="1 2">
    <name type="scientific">Riccia fluitans</name>
    <dbReference type="NCBI Taxonomy" id="41844"/>
    <lineage>
        <taxon>Eukaryota</taxon>
        <taxon>Viridiplantae</taxon>
        <taxon>Streptophyta</taxon>
        <taxon>Embryophyta</taxon>
        <taxon>Marchantiophyta</taxon>
        <taxon>Marchantiopsida</taxon>
        <taxon>Marchantiidae</taxon>
        <taxon>Marchantiales</taxon>
        <taxon>Ricciaceae</taxon>
        <taxon>Riccia</taxon>
    </lineage>
</organism>
<sequence length="197" mass="23025">MMRFFIRQLQKRSNCRELKYWTAEEALLLLPSLSIPQSETTNNIVQSWFRFREYLRLDDRTLVLPGSLTLRKIQTLLGRYRDSRPFNERLTYPLLKHIGVSVLANLTDSRGNWIEVARAIRAQGIQPNEVQTEAVAAFQNWLLTIQLGIQSLEQSPSWHWSGVDSKWKGWAQTSKFWYNLVEAEEGLDDLMAKWPEG</sequence>